<evidence type="ECO:0000256" key="4">
    <source>
        <dbReference type="ARBA" id="ARBA00023242"/>
    </source>
</evidence>
<dbReference type="GO" id="GO:0003677">
    <property type="term" value="F:DNA binding"/>
    <property type="evidence" value="ECO:0007669"/>
    <property type="project" value="UniProtKB-UniRule"/>
</dbReference>
<dbReference type="AlphaFoldDB" id="A0A1S8WJ11"/>
<keyword evidence="1" id="KW-0805">Transcription regulation</keyword>
<evidence type="ECO:0000256" key="3">
    <source>
        <dbReference type="ARBA" id="ARBA00023163"/>
    </source>
</evidence>
<keyword evidence="3" id="KW-0804">Transcription</keyword>
<evidence type="ECO:0000259" key="6">
    <source>
        <dbReference type="PROSITE" id="PS50252"/>
    </source>
</evidence>
<comment type="subcellular location">
    <subcellularLocation>
        <location evidence="5">Nucleus</location>
    </subcellularLocation>
</comment>
<keyword evidence="8" id="KW-1185">Reference proteome</keyword>
<dbReference type="GO" id="GO:0003700">
    <property type="term" value="F:DNA-binding transcription factor activity"/>
    <property type="evidence" value="ECO:0007669"/>
    <property type="project" value="InterPro"/>
</dbReference>
<name>A0A1S8WJ11_OPIVI</name>
<dbReference type="SUPFAM" id="SSF49417">
    <property type="entry name" value="p53-like transcription factors"/>
    <property type="match status" value="1"/>
</dbReference>
<sequence>MHRFIPRLHIICVPHIEQLWVELDGRGLTTSQRFPELKNLIKTVIFEETKFFAVTAYQNHRCTTTTLTHEIACRVIPIVVYVVAKLAHGFLFSQAPSL</sequence>
<dbReference type="EMBL" id="KV906652">
    <property type="protein sequence ID" value="OON14439.1"/>
    <property type="molecule type" value="Genomic_DNA"/>
</dbReference>
<dbReference type="InterPro" id="IPR046360">
    <property type="entry name" value="T-box_DNA-bd"/>
</dbReference>
<evidence type="ECO:0000256" key="2">
    <source>
        <dbReference type="ARBA" id="ARBA00023125"/>
    </source>
</evidence>
<dbReference type="PROSITE" id="PS50252">
    <property type="entry name" value="TBOX_3"/>
    <property type="match status" value="1"/>
</dbReference>
<keyword evidence="2 5" id="KW-0238">DNA-binding</keyword>
<proteinExistence type="predicted"/>
<dbReference type="Pfam" id="PF00907">
    <property type="entry name" value="T-box"/>
    <property type="match status" value="1"/>
</dbReference>
<keyword evidence="4 5" id="KW-0539">Nucleus</keyword>
<organism evidence="7 8">
    <name type="scientific">Opisthorchis viverrini</name>
    <name type="common">Southeast Asian liver fluke</name>
    <dbReference type="NCBI Taxonomy" id="6198"/>
    <lineage>
        <taxon>Eukaryota</taxon>
        <taxon>Metazoa</taxon>
        <taxon>Spiralia</taxon>
        <taxon>Lophotrochozoa</taxon>
        <taxon>Platyhelminthes</taxon>
        <taxon>Trematoda</taxon>
        <taxon>Digenea</taxon>
        <taxon>Opisthorchiida</taxon>
        <taxon>Opisthorchiata</taxon>
        <taxon>Opisthorchiidae</taxon>
        <taxon>Opisthorchis</taxon>
    </lineage>
</organism>
<dbReference type="GO" id="GO:0005634">
    <property type="term" value="C:nucleus"/>
    <property type="evidence" value="ECO:0007669"/>
    <property type="project" value="UniProtKB-SubCell"/>
</dbReference>
<dbReference type="InterPro" id="IPR036960">
    <property type="entry name" value="T-box_sf"/>
</dbReference>
<evidence type="ECO:0000256" key="5">
    <source>
        <dbReference type="PROSITE-ProRule" id="PRU00201"/>
    </source>
</evidence>
<evidence type="ECO:0000313" key="7">
    <source>
        <dbReference type="EMBL" id="OON14439.1"/>
    </source>
</evidence>
<evidence type="ECO:0000256" key="1">
    <source>
        <dbReference type="ARBA" id="ARBA00023015"/>
    </source>
</evidence>
<dbReference type="GO" id="GO:0045893">
    <property type="term" value="P:positive regulation of DNA-templated transcription"/>
    <property type="evidence" value="ECO:0007669"/>
    <property type="project" value="InterPro"/>
</dbReference>
<feature type="domain" description="T-box" evidence="6">
    <location>
        <begin position="1"/>
        <end position="63"/>
    </location>
</feature>
<reference evidence="7 8" key="1">
    <citation type="submission" date="2015-03" db="EMBL/GenBank/DDBJ databases">
        <title>Draft genome of the nematode, Opisthorchis viverrini.</title>
        <authorList>
            <person name="Mitreva M."/>
        </authorList>
    </citation>
    <scope>NUCLEOTIDE SEQUENCE [LARGE SCALE GENOMIC DNA]</scope>
    <source>
        <strain evidence="7">Khon Kaen</strain>
    </source>
</reference>
<protein>
    <recommendedName>
        <fullName evidence="6">T-box domain-containing protein</fullName>
    </recommendedName>
</protein>
<comment type="caution">
    <text evidence="5">Lacks conserved residue(s) required for the propagation of feature annotation.</text>
</comment>
<evidence type="ECO:0000313" key="8">
    <source>
        <dbReference type="Proteomes" id="UP000243686"/>
    </source>
</evidence>
<accession>A0A1S8WJ11</accession>
<gene>
    <name evidence="7" type="ORF">X801_09772</name>
</gene>
<dbReference type="Proteomes" id="UP000243686">
    <property type="component" value="Unassembled WGS sequence"/>
</dbReference>
<dbReference type="Gene3D" id="2.60.40.820">
    <property type="entry name" value="Transcription factor, T-box"/>
    <property type="match status" value="1"/>
</dbReference>
<dbReference type="InterPro" id="IPR008967">
    <property type="entry name" value="p53-like_TF_DNA-bd_sf"/>
</dbReference>